<sequence>MGPQKSLDILDRQASRTFNLVIVSFSCASSHTKYRPILGGFDYLLALSPEIFNVTMTSTSQFVQLAKSLPQPLQRFFARWPPAALVSPGSAPTSFQEMRPNPFEFYKHPVTGRLQDPVYSARRQAQLFQLARDHGVAELLPPSAKNPTQRLAHRVEHGLRVKGTGVGQKVKGHIHERHMIAKMETRRKAMLEMPELIKKWKMVGKRNWTKFPK</sequence>
<dbReference type="PROSITE" id="PS51257">
    <property type="entry name" value="PROKAR_LIPOPROTEIN"/>
    <property type="match status" value="1"/>
</dbReference>
<feature type="domain" description="Large ribosomal subunit protein mL59" evidence="1">
    <location>
        <begin position="71"/>
        <end position="201"/>
    </location>
</feature>
<organism evidence="2 3">
    <name type="scientific">Beauveria bassiana D1-5</name>
    <dbReference type="NCBI Taxonomy" id="1245745"/>
    <lineage>
        <taxon>Eukaryota</taxon>
        <taxon>Fungi</taxon>
        <taxon>Dikarya</taxon>
        <taxon>Ascomycota</taxon>
        <taxon>Pezizomycotina</taxon>
        <taxon>Sordariomycetes</taxon>
        <taxon>Hypocreomycetidae</taxon>
        <taxon>Hypocreales</taxon>
        <taxon>Cordycipitaceae</taxon>
        <taxon>Beauveria</taxon>
    </lineage>
</organism>
<dbReference type="HOGENOM" id="CLU_076154_1_0_1"/>
<dbReference type="GO" id="GO:0003735">
    <property type="term" value="F:structural constituent of ribosome"/>
    <property type="evidence" value="ECO:0007669"/>
    <property type="project" value="InterPro"/>
</dbReference>
<proteinExistence type="predicted"/>
<keyword evidence="2" id="KW-0689">Ribosomal protein</keyword>
<dbReference type="InterPro" id="IPR037507">
    <property type="entry name" value="Ribosomal_mL59"/>
</dbReference>
<gene>
    <name evidence="2" type="ORF">BBAD15_g2367</name>
</gene>
<name>A0A0A2VVC6_BEABA</name>
<comment type="caution">
    <text evidence="2">The sequence shown here is derived from an EMBL/GenBank/DDBJ whole genome shotgun (WGS) entry which is preliminary data.</text>
</comment>
<reference evidence="2 3" key="1">
    <citation type="submission" date="2012-10" db="EMBL/GenBank/DDBJ databases">
        <title>Genome sequencing and analysis of entomopathogenic fungi Beauveria bassiana D1-5.</title>
        <authorList>
            <person name="Li Q."/>
            <person name="Wang L."/>
            <person name="Zhang Z."/>
            <person name="Wang Q."/>
            <person name="Ren J."/>
            <person name="Wang M."/>
            <person name="Xu W."/>
            <person name="Wang J."/>
            <person name="Lu Y."/>
            <person name="Du Q."/>
            <person name="Sun Z."/>
        </authorList>
    </citation>
    <scope>NUCLEOTIDE SEQUENCE [LARGE SCALE GENOMIC DNA]</scope>
    <source>
        <strain evidence="2 3">D1-5</strain>
    </source>
</reference>
<dbReference type="STRING" id="1245745.A0A0A2VVC6"/>
<dbReference type="EMBL" id="ANFO01000161">
    <property type="protein sequence ID" value="KGQ11886.1"/>
    <property type="molecule type" value="Genomic_DNA"/>
</dbReference>
<dbReference type="eggNOG" id="ENOG502S29G">
    <property type="taxonomic scope" value="Eukaryota"/>
</dbReference>
<keyword evidence="2" id="KW-0687">Ribonucleoprotein</keyword>
<evidence type="ECO:0000259" key="1">
    <source>
        <dbReference type="Pfam" id="PF18126"/>
    </source>
</evidence>
<dbReference type="AlphaFoldDB" id="A0A0A2VVC6"/>
<dbReference type="InterPro" id="IPR040922">
    <property type="entry name" value="Ribosomal_mL59_dom"/>
</dbReference>
<dbReference type="Pfam" id="PF18126">
    <property type="entry name" value="Mitoc_mL59"/>
    <property type="match status" value="1"/>
</dbReference>
<dbReference type="PANTHER" id="PTHR28041:SF1">
    <property type="entry name" value="LARGE RIBOSOMAL SUBUNIT PROTEIN ML59"/>
    <property type="match status" value="1"/>
</dbReference>
<evidence type="ECO:0000313" key="3">
    <source>
        <dbReference type="Proteomes" id="UP000030106"/>
    </source>
</evidence>
<protein>
    <submittedName>
        <fullName evidence="2">54S ribosomal protein L25</fullName>
    </submittedName>
</protein>
<evidence type="ECO:0000313" key="2">
    <source>
        <dbReference type="EMBL" id="KGQ11886.1"/>
    </source>
</evidence>
<accession>A0A0A2VVC6</accession>
<dbReference type="Proteomes" id="UP000030106">
    <property type="component" value="Unassembled WGS sequence"/>
</dbReference>
<dbReference type="OrthoDB" id="18529at2759"/>
<dbReference type="GO" id="GO:0005762">
    <property type="term" value="C:mitochondrial large ribosomal subunit"/>
    <property type="evidence" value="ECO:0007669"/>
    <property type="project" value="InterPro"/>
</dbReference>
<dbReference type="PANTHER" id="PTHR28041">
    <property type="entry name" value="54S RIBOSOMAL PROTEIN L25, MITOCHONDRIAL"/>
    <property type="match status" value="1"/>
</dbReference>